<dbReference type="Proteomes" id="UP001501710">
    <property type="component" value="Unassembled WGS sequence"/>
</dbReference>
<evidence type="ECO:0000313" key="5">
    <source>
        <dbReference type="Proteomes" id="UP001501710"/>
    </source>
</evidence>
<gene>
    <name evidence="4" type="ORF">GCM10022254_03880</name>
</gene>
<name>A0ABP8BSJ2_9ACTN</name>
<evidence type="ECO:0000256" key="2">
    <source>
        <dbReference type="ARBA" id="ARBA00038396"/>
    </source>
</evidence>
<keyword evidence="1" id="KW-0560">Oxidoreductase</keyword>
<feature type="region of interest" description="Disordered" evidence="3">
    <location>
        <begin position="1"/>
        <end position="22"/>
    </location>
</feature>
<dbReference type="EMBL" id="BAABAS010000003">
    <property type="protein sequence ID" value="GAA4224443.1"/>
    <property type="molecule type" value="Genomic_DNA"/>
</dbReference>
<protein>
    <submittedName>
        <fullName evidence="4">Tryptophan 7-halogenase</fullName>
    </submittedName>
</protein>
<dbReference type="InterPro" id="IPR036188">
    <property type="entry name" value="FAD/NAD-bd_sf"/>
</dbReference>
<proteinExistence type="inferred from homology"/>
<organism evidence="4 5">
    <name type="scientific">Actinomadura meridiana</name>
    <dbReference type="NCBI Taxonomy" id="559626"/>
    <lineage>
        <taxon>Bacteria</taxon>
        <taxon>Bacillati</taxon>
        <taxon>Actinomycetota</taxon>
        <taxon>Actinomycetes</taxon>
        <taxon>Streptosporangiales</taxon>
        <taxon>Thermomonosporaceae</taxon>
        <taxon>Actinomadura</taxon>
    </lineage>
</organism>
<reference evidence="5" key="1">
    <citation type="journal article" date="2019" name="Int. J. Syst. Evol. Microbiol.">
        <title>The Global Catalogue of Microorganisms (GCM) 10K type strain sequencing project: providing services to taxonomists for standard genome sequencing and annotation.</title>
        <authorList>
            <consortium name="The Broad Institute Genomics Platform"/>
            <consortium name="The Broad Institute Genome Sequencing Center for Infectious Disease"/>
            <person name="Wu L."/>
            <person name="Ma J."/>
        </authorList>
    </citation>
    <scope>NUCLEOTIDE SEQUENCE [LARGE SCALE GENOMIC DNA]</scope>
    <source>
        <strain evidence="5">JCM 17440</strain>
    </source>
</reference>
<keyword evidence="5" id="KW-1185">Reference proteome</keyword>
<dbReference type="InterPro" id="IPR050816">
    <property type="entry name" value="Flavin-dep_Halogenase_NPB"/>
</dbReference>
<evidence type="ECO:0000256" key="1">
    <source>
        <dbReference type="ARBA" id="ARBA00023002"/>
    </source>
</evidence>
<dbReference type="PANTHER" id="PTHR43747">
    <property type="entry name" value="FAD-BINDING PROTEIN"/>
    <property type="match status" value="1"/>
</dbReference>
<dbReference type="SUPFAM" id="SSF51905">
    <property type="entry name" value="FAD/NAD(P)-binding domain"/>
    <property type="match status" value="1"/>
</dbReference>
<dbReference type="PANTHER" id="PTHR43747:SF5">
    <property type="entry name" value="FAD-BINDING DOMAIN-CONTAINING PROTEIN"/>
    <property type="match status" value="1"/>
</dbReference>
<accession>A0ABP8BSJ2</accession>
<evidence type="ECO:0000256" key="3">
    <source>
        <dbReference type="SAM" id="MobiDB-lite"/>
    </source>
</evidence>
<sequence length="573" mass="62969">MPGPVSAGSAVPAANGNVRRRPDPAETYDVALLGAHLATGLLGAILAGQGLRVLLVRSAADADELSGETTVPYTAEVFLLLARRFGVPEIAEFARFADLPLPVRRSSGVKRSLGFLYHRRGARQDPQESVQFNVPGEHTEWHPYRPDVDRYAVQLAERYGAAVAEPGVEVADAWVESHSGRPEGRIRATDGNDYRARFIVDCVGAASPLVRRAGGDDAEPRLRHRARVLSARMSGVSRTEDVFDTSRYSGASAWSGGTVHHLFDGGWLQLADFGNHGQSDNDTVGVTLSVSPYAFGDLPDDPDQAFRAVLARFPDLGKQFRAAKAEAWRGETLVQRTAVRTHGPGWFAMERSAGRNDLLLARDVTMTAEIVHAVAGALIPAALDGDFADERFARIAEFQRELGAFHDLWLDGARTASADFALLNAFSRVWLLWQILADLSLKRARLDCRAAADGDGAGRADWSPVERFDLGGIWFPVPAGLREVIDHTMGTLARVRSGTLTPRSAADELFALLRREPFVPPLYAFGDPDARIYRFTFRKRLQMLWWVKTKAPHDFRRLLTRDNVTSVSSRSVR</sequence>
<dbReference type="Gene3D" id="3.50.50.60">
    <property type="entry name" value="FAD/NAD(P)-binding domain"/>
    <property type="match status" value="1"/>
</dbReference>
<comment type="caution">
    <text evidence="4">The sequence shown here is derived from an EMBL/GenBank/DDBJ whole genome shotgun (WGS) entry which is preliminary data.</text>
</comment>
<comment type="similarity">
    <text evidence="2">Belongs to the flavin-dependent halogenase family. Bacterial tryptophan halogenase subfamily.</text>
</comment>
<evidence type="ECO:0000313" key="4">
    <source>
        <dbReference type="EMBL" id="GAA4224443.1"/>
    </source>
</evidence>